<dbReference type="InterPro" id="IPR036513">
    <property type="entry name" value="STAS_dom_sf"/>
</dbReference>
<organism evidence="4 5">
    <name type="scientific">Hymenobacter ginsengisoli</name>
    <dbReference type="NCBI Taxonomy" id="1051626"/>
    <lineage>
        <taxon>Bacteria</taxon>
        <taxon>Pseudomonadati</taxon>
        <taxon>Bacteroidota</taxon>
        <taxon>Cytophagia</taxon>
        <taxon>Cytophagales</taxon>
        <taxon>Hymenobacteraceae</taxon>
        <taxon>Hymenobacter</taxon>
    </lineage>
</organism>
<protein>
    <recommendedName>
        <fullName evidence="2">Anti-sigma factor antagonist</fullName>
    </recommendedName>
</protein>
<sequence length="113" mass="12473">MGPIMKVTAQPADTTLTLLLDGELDASSAVVLDTELNKPELLNYKRVLIDCQKLSYISSAGLGVFISHLQRLQDSNVKLVFYNMQEKVFNVFEILGLDSLMTIVPTEQEAQAA</sequence>
<gene>
    <name evidence="4" type="ORF">GCM10023172_19580</name>
</gene>
<comment type="caution">
    <text evidence="4">The sequence shown here is derived from an EMBL/GenBank/DDBJ whole genome shotgun (WGS) entry which is preliminary data.</text>
</comment>
<dbReference type="Gene3D" id="3.30.750.24">
    <property type="entry name" value="STAS domain"/>
    <property type="match status" value="1"/>
</dbReference>
<dbReference type="InterPro" id="IPR002645">
    <property type="entry name" value="STAS_dom"/>
</dbReference>
<dbReference type="PANTHER" id="PTHR33495">
    <property type="entry name" value="ANTI-SIGMA FACTOR ANTAGONIST TM_1081-RELATED-RELATED"/>
    <property type="match status" value="1"/>
</dbReference>
<dbReference type="CDD" id="cd07043">
    <property type="entry name" value="STAS_anti-anti-sigma_factors"/>
    <property type="match status" value="1"/>
</dbReference>
<evidence type="ECO:0000259" key="3">
    <source>
        <dbReference type="PROSITE" id="PS50801"/>
    </source>
</evidence>
<dbReference type="PROSITE" id="PS50801">
    <property type="entry name" value="STAS"/>
    <property type="match status" value="1"/>
</dbReference>
<dbReference type="EMBL" id="BAABGQ010000006">
    <property type="protein sequence ID" value="GAA4500004.1"/>
    <property type="molecule type" value="Genomic_DNA"/>
</dbReference>
<evidence type="ECO:0000256" key="1">
    <source>
        <dbReference type="ARBA" id="ARBA00009013"/>
    </source>
</evidence>
<accession>A0ABP8QBV1</accession>
<evidence type="ECO:0000256" key="2">
    <source>
        <dbReference type="RuleBase" id="RU003749"/>
    </source>
</evidence>
<comment type="similarity">
    <text evidence="1 2">Belongs to the anti-sigma-factor antagonist family.</text>
</comment>
<dbReference type="Proteomes" id="UP001501243">
    <property type="component" value="Unassembled WGS sequence"/>
</dbReference>
<evidence type="ECO:0000313" key="5">
    <source>
        <dbReference type="Proteomes" id="UP001501243"/>
    </source>
</evidence>
<dbReference type="NCBIfam" id="TIGR00377">
    <property type="entry name" value="ant_ant_sig"/>
    <property type="match status" value="1"/>
</dbReference>
<keyword evidence="5" id="KW-1185">Reference proteome</keyword>
<dbReference type="Pfam" id="PF01740">
    <property type="entry name" value="STAS"/>
    <property type="match status" value="1"/>
</dbReference>
<dbReference type="InterPro" id="IPR003658">
    <property type="entry name" value="Anti-sigma_ant"/>
</dbReference>
<dbReference type="SUPFAM" id="SSF52091">
    <property type="entry name" value="SpoIIaa-like"/>
    <property type="match status" value="1"/>
</dbReference>
<proteinExistence type="inferred from homology"/>
<feature type="domain" description="STAS" evidence="3">
    <location>
        <begin position="5"/>
        <end position="113"/>
    </location>
</feature>
<name>A0ABP8QBV1_9BACT</name>
<reference evidence="5" key="1">
    <citation type="journal article" date="2019" name="Int. J. Syst. Evol. Microbiol.">
        <title>The Global Catalogue of Microorganisms (GCM) 10K type strain sequencing project: providing services to taxonomists for standard genome sequencing and annotation.</title>
        <authorList>
            <consortium name="The Broad Institute Genomics Platform"/>
            <consortium name="The Broad Institute Genome Sequencing Center for Infectious Disease"/>
            <person name="Wu L."/>
            <person name="Ma J."/>
        </authorList>
    </citation>
    <scope>NUCLEOTIDE SEQUENCE [LARGE SCALE GENOMIC DNA]</scope>
    <source>
        <strain evidence="5">JCM 17841</strain>
    </source>
</reference>
<evidence type="ECO:0000313" key="4">
    <source>
        <dbReference type="EMBL" id="GAA4500004.1"/>
    </source>
</evidence>